<dbReference type="PANTHER" id="PTHR48475">
    <property type="entry name" value="RIBONUCLEASE H"/>
    <property type="match status" value="1"/>
</dbReference>
<gene>
    <name evidence="1" type="ORF">Slati_4506000</name>
</gene>
<dbReference type="Gene3D" id="3.30.420.10">
    <property type="entry name" value="Ribonuclease H-like superfamily/Ribonuclease H"/>
    <property type="match status" value="1"/>
</dbReference>
<accession>A0AAW2SSP0</accession>
<name>A0AAW2SSP0_9LAMI</name>
<dbReference type="GO" id="GO:0003676">
    <property type="term" value="F:nucleic acid binding"/>
    <property type="evidence" value="ECO:0007669"/>
    <property type="project" value="InterPro"/>
</dbReference>
<dbReference type="InterPro" id="IPR012337">
    <property type="entry name" value="RNaseH-like_sf"/>
</dbReference>
<evidence type="ECO:0008006" key="2">
    <source>
        <dbReference type="Google" id="ProtNLM"/>
    </source>
</evidence>
<reference evidence="1" key="1">
    <citation type="submission" date="2020-06" db="EMBL/GenBank/DDBJ databases">
        <authorList>
            <person name="Li T."/>
            <person name="Hu X."/>
            <person name="Zhang T."/>
            <person name="Song X."/>
            <person name="Zhang H."/>
            <person name="Dai N."/>
            <person name="Sheng W."/>
            <person name="Hou X."/>
            <person name="Wei L."/>
        </authorList>
    </citation>
    <scope>NUCLEOTIDE SEQUENCE</scope>
    <source>
        <strain evidence="1">KEN1</strain>
        <tissue evidence="1">Leaf</tissue>
    </source>
</reference>
<evidence type="ECO:0000313" key="1">
    <source>
        <dbReference type="EMBL" id="KAL0395398.1"/>
    </source>
</evidence>
<organism evidence="1">
    <name type="scientific">Sesamum latifolium</name>
    <dbReference type="NCBI Taxonomy" id="2727402"/>
    <lineage>
        <taxon>Eukaryota</taxon>
        <taxon>Viridiplantae</taxon>
        <taxon>Streptophyta</taxon>
        <taxon>Embryophyta</taxon>
        <taxon>Tracheophyta</taxon>
        <taxon>Spermatophyta</taxon>
        <taxon>Magnoliopsida</taxon>
        <taxon>eudicotyledons</taxon>
        <taxon>Gunneridae</taxon>
        <taxon>Pentapetalae</taxon>
        <taxon>asterids</taxon>
        <taxon>lamiids</taxon>
        <taxon>Lamiales</taxon>
        <taxon>Pedaliaceae</taxon>
        <taxon>Sesamum</taxon>
    </lineage>
</organism>
<dbReference type="AlphaFoldDB" id="A0AAW2SSP0"/>
<dbReference type="EMBL" id="JACGWN010000016">
    <property type="protein sequence ID" value="KAL0395398.1"/>
    <property type="molecule type" value="Genomic_DNA"/>
</dbReference>
<reference evidence="1" key="2">
    <citation type="journal article" date="2024" name="Plant">
        <title>Genomic evolution and insights into agronomic trait innovations of Sesamum species.</title>
        <authorList>
            <person name="Miao H."/>
            <person name="Wang L."/>
            <person name="Qu L."/>
            <person name="Liu H."/>
            <person name="Sun Y."/>
            <person name="Le M."/>
            <person name="Wang Q."/>
            <person name="Wei S."/>
            <person name="Zheng Y."/>
            <person name="Lin W."/>
            <person name="Duan Y."/>
            <person name="Cao H."/>
            <person name="Xiong S."/>
            <person name="Wang X."/>
            <person name="Wei L."/>
            <person name="Li C."/>
            <person name="Ma Q."/>
            <person name="Ju M."/>
            <person name="Zhao R."/>
            <person name="Li G."/>
            <person name="Mu C."/>
            <person name="Tian Q."/>
            <person name="Mei H."/>
            <person name="Zhang T."/>
            <person name="Gao T."/>
            <person name="Zhang H."/>
        </authorList>
    </citation>
    <scope>NUCLEOTIDE SEQUENCE</scope>
    <source>
        <strain evidence="1">KEN1</strain>
    </source>
</reference>
<comment type="caution">
    <text evidence="1">The sequence shown here is derived from an EMBL/GenBank/DDBJ whole genome shotgun (WGS) entry which is preliminary data.</text>
</comment>
<dbReference type="SUPFAM" id="SSF53098">
    <property type="entry name" value="Ribonuclease H-like"/>
    <property type="match status" value="1"/>
</dbReference>
<dbReference type="InterPro" id="IPR036397">
    <property type="entry name" value="RNaseH_sf"/>
</dbReference>
<sequence length="286" mass="32737">MVETDWRKPLLDYLTKGILPANEMEAARLKSRVARFALLDGAMALANKSLRAGYFWPTLNKDAICSAKKCEHCQKHATLIHVPVEPHRALSVPCPFSHWGMDIVGPFPTAVGQRKFLLAVVDYFSKWEKEEPLTRITKNEVIKFLWKNIICRTGVSEQGIQQRFTSVAYPQANGQVQIINRILVQGIKTKLMQAGGQWVDALPGVMWSYRTIPHSTTREIPFNLVYGSEAVIPAEPELKTFRIQHYGQENNNNLLRANLDLIDEVRENAHTRLERYKQRIVNAYNR</sequence>
<proteinExistence type="predicted"/>
<dbReference type="PANTHER" id="PTHR48475:SF2">
    <property type="entry name" value="RIBONUCLEASE H"/>
    <property type="match status" value="1"/>
</dbReference>
<protein>
    <recommendedName>
        <fullName evidence="2">Integrase catalytic domain-containing protein</fullName>
    </recommendedName>
</protein>